<evidence type="ECO:0000256" key="1">
    <source>
        <dbReference type="SAM" id="Phobius"/>
    </source>
</evidence>
<sequence>MNKKQAKRIFTKYVNNECSERELELLEAFLESYQERKGRWPDFILGSEDMFKEQSWSRIQEKLNSKKKKKSFGRFYKYAAIFVISLGLAYLYQQGVFSKHNEQLIIPEEKITLQLDNGTLEVVEEDGSIKIVDEQGNVVGVQKGNQLIYNNNGVKKEQLVYNTLVVPYGKRFQVKLSDGTVVDINAGSSLKYPVNFIKGQNRQVFVEGEMYFNVAKDKEHPFVVTAKDMDVKVLGTQFNISSYPEDNKINTVLVEGAVSILDKQSSVATELRPGFMASWDKQKKDIVIKEADIEMHTAWIDGRIIFRHTNFNNVIKKLERHYNVTILNNNVELSSRYLAASFDIETIEDVFDAFKEYYGIDYTISDNKIIIN</sequence>
<dbReference type="InterPro" id="IPR032508">
    <property type="entry name" value="FecR_C"/>
</dbReference>
<dbReference type="Pfam" id="PF16344">
    <property type="entry name" value="FecR_C"/>
    <property type="match status" value="1"/>
</dbReference>
<organism evidence="4 5">
    <name type="scientific">Snuella lapsa</name>
    <dbReference type="NCBI Taxonomy" id="870481"/>
    <lineage>
        <taxon>Bacteria</taxon>
        <taxon>Pseudomonadati</taxon>
        <taxon>Bacteroidota</taxon>
        <taxon>Flavobacteriia</taxon>
        <taxon>Flavobacteriales</taxon>
        <taxon>Flavobacteriaceae</taxon>
        <taxon>Snuella</taxon>
    </lineage>
</organism>
<dbReference type="Gene3D" id="2.60.120.1440">
    <property type="match status" value="1"/>
</dbReference>
<feature type="domain" description="Protein FecR C-terminal" evidence="3">
    <location>
        <begin position="303"/>
        <end position="371"/>
    </location>
</feature>
<dbReference type="Pfam" id="PF04773">
    <property type="entry name" value="FecR"/>
    <property type="match status" value="1"/>
</dbReference>
<protein>
    <submittedName>
        <fullName evidence="4">FecR domain-containing protein</fullName>
    </submittedName>
</protein>
<accession>A0ABP6YJJ3</accession>
<reference evidence="5" key="1">
    <citation type="journal article" date="2019" name="Int. J. Syst. Evol. Microbiol.">
        <title>The Global Catalogue of Microorganisms (GCM) 10K type strain sequencing project: providing services to taxonomists for standard genome sequencing and annotation.</title>
        <authorList>
            <consortium name="The Broad Institute Genomics Platform"/>
            <consortium name="The Broad Institute Genome Sequencing Center for Infectious Disease"/>
            <person name="Wu L."/>
            <person name="Ma J."/>
        </authorList>
    </citation>
    <scope>NUCLEOTIDE SEQUENCE [LARGE SCALE GENOMIC DNA]</scope>
    <source>
        <strain evidence="5">JCM 17111</strain>
    </source>
</reference>
<dbReference type="RefSeq" id="WP_345007563.1">
    <property type="nucleotide sequence ID" value="NZ_BAABCY010000092.1"/>
</dbReference>
<proteinExistence type="predicted"/>
<keyword evidence="1" id="KW-0472">Membrane</keyword>
<dbReference type="InterPro" id="IPR006860">
    <property type="entry name" value="FecR"/>
</dbReference>
<keyword evidence="1" id="KW-1133">Transmembrane helix</keyword>
<gene>
    <name evidence="4" type="ORF">GCM10022395_33380</name>
</gene>
<dbReference type="Proteomes" id="UP001500954">
    <property type="component" value="Unassembled WGS sequence"/>
</dbReference>
<dbReference type="InterPro" id="IPR012373">
    <property type="entry name" value="Ferrdict_sens_TM"/>
</dbReference>
<dbReference type="Gene3D" id="3.55.50.30">
    <property type="match status" value="1"/>
</dbReference>
<evidence type="ECO:0000313" key="4">
    <source>
        <dbReference type="EMBL" id="GAA3582331.1"/>
    </source>
</evidence>
<dbReference type="PANTHER" id="PTHR30273:SF2">
    <property type="entry name" value="PROTEIN FECR"/>
    <property type="match status" value="1"/>
</dbReference>
<keyword evidence="5" id="KW-1185">Reference proteome</keyword>
<dbReference type="PANTHER" id="PTHR30273">
    <property type="entry name" value="PERIPLASMIC SIGNAL SENSOR AND SIGMA FACTOR ACTIVATOR FECR-RELATED"/>
    <property type="match status" value="1"/>
</dbReference>
<evidence type="ECO:0000313" key="5">
    <source>
        <dbReference type="Proteomes" id="UP001500954"/>
    </source>
</evidence>
<feature type="domain" description="FecR protein" evidence="2">
    <location>
        <begin position="164"/>
        <end position="258"/>
    </location>
</feature>
<dbReference type="PIRSF" id="PIRSF018266">
    <property type="entry name" value="FecR"/>
    <property type="match status" value="1"/>
</dbReference>
<name>A0ABP6YJJ3_9FLAO</name>
<evidence type="ECO:0000259" key="3">
    <source>
        <dbReference type="Pfam" id="PF16344"/>
    </source>
</evidence>
<evidence type="ECO:0000259" key="2">
    <source>
        <dbReference type="Pfam" id="PF04773"/>
    </source>
</evidence>
<dbReference type="EMBL" id="BAABCY010000092">
    <property type="protein sequence ID" value="GAA3582331.1"/>
    <property type="molecule type" value="Genomic_DNA"/>
</dbReference>
<feature type="transmembrane region" description="Helical" evidence="1">
    <location>
        <begin position="75"/>
        <end position="92"/>
    </location>
</feature>
<keyword evidence="1" id="KW-0812">Transmembrane</keyword>
<comment type="caution">
    <text evidence="4">The sequence shown here is derived from an EMBL/GenBank/DDBJ whole genome shotgun (WGS) entry which is preliminary data.</text>
</comment>